<dbReference type="Proteomes" id="UP000717634">
    <property type="component" value="Unassembled WGS sequence"/>
</dbReference>
<comment type="caution">
    <text evidence="2">The sequence shown here is derived from an EMBL/GenBank/DDBJ whole genome shotgun (WGS) entry which is preliminary data.</text>
</comment>
<evidence type="ECO:0000313" key="3">
    <source>
        <dbReference type="Proteomes" id="UP000717634"/>
    </source>
</evidence>
<reference evidence="2 3" key="1">
    <citation type="submission" date="2020-03" db="EMBL/GenBank/DDBJ databases">
        <title>Genomic Encyclopedia of Type Strains, Phase IV (KMG-V): Genome sequencing to study the core and pangenomes of soil and plant-associated prokaryotes.</title>
        <authorList>
            <person name="Whitman W."/>
        </authorList>
    </citation>
    <scope>NUCLEOTIDE SEQUENCE [LARGE SCALE GENOMIC DNA]</scope>
    <source>
        <strain evidence="2 3">1B</strain>
    </source>
</reference>
<name>A0ABX1HIY0_9BACT</name>
<proteinExistence type="predicted"/>
<feature type="chain" id="PRO_5046757347" description="Outer membrane protein beta-barrel domain-containing protein" evidence="1">
    <location>
        <begin position="24"/>
        <end position="451"/>
    </location>
</feature>
<evidence type="ECO:0000256" key="1">
    <source>
        <dbReference type="SAM" id="SignalP"/>
    </source>
</evidence>
<dbReference type="RefSeq" id="WP_168673835.1">
    <property type="nucleotide sequence ID" value="NZ_JAAVTK010000008.1"/>
</dbReference>
<protein>
    <recommendedName>
        <fullName evidence="4">Outer membrane protein beta-barrel domain-containing protein</fullName>
    </recommendedName>
</protein>
<gene>
    <name evidence="2" type="ORF">HBN54_002826</name>
</gene>
<keyword evidence="1" id="KW-0732">Signal</keyword>
<evidence type="ECO:0008006" key="4">
    <source>
        <dbReference type="Google" id="ProtNLM"/>
    </source>
</evidence>
<organism evidence="2 3">
    <name type="scientific">Hymenobacter artigasi</name>
    <dbReference type="NCBI Taxonomy" id="2719616"/>
    <lineage>
        <taxon>Bacteria</taxon>
        <taxon>Pseudomonadati</taxon>
        <taxon>Bacteroidota</taxon>
        <taxon>Cytophagia</taxon>
        <taxon>Cytophagales</taxon>
        <taxon>Hymenobacteraceae</taxon>
        <taxon>Hymenobacter</taxon>
    </lineage>
</organism>
<evidence type="ECO:0000313" key="2">
    <source>
        <dbReference type="EMBL" id="NKI90226.1"/>
    </source>
</evidence>
<accession>A0ABX1HIY0</accession>
<dbReference type="EMBL" id="JAAVTK010000008">
    <property type="protein sequence ID" value="NKI90226.1"/>
    <property type="molecule type" value="Genomic_DNA"/>
</dbReference>
<feature type="signal peptide" evidence="1">
    <location>
        <begin position="1"/>
        <end position="23"/>
    </location>
</feature>
<keyword evidence="3" id="KW-1185">Reference proteome</keyword>
<sequence length="451" mass="49878">MLQRLLLLLAFALSYTFQTQAQAFEPGLLVRANGDTLRGEIENSFWKEPPAVIRFRATPGSLVQVLKPRQLRAVLFTNGRYFRYEALPVNHAAEVQLDRLPRGYTIDVHTDSLLADVLLEGAAEMLRVELNGIIHYLVRRHGQPFLDLSEQKYLRETVAGTQAITDGNNYQNTLGVYFGDCPAAQAAAAKAPFTAPGIAVVVQAYNTGCAPSQQPGRSWLVQSKVRRRVSVQGGILLGMRYNRVASPRDMDGYEVLDQRPRPTAELFAEMFLPGRTTSIYGELSLSTFRSRQGLYSYRSGITVGGVKAYEFAYADYSAWLGSARIGLRKYSSLKHNQQLVLGVSYELNSIFNPAFSTITTGSSGNPTETAPAAPAFNTRVGFTAQTLLPALTLGWRVNRLTLTVDAQRSYDFRDKNNAVESLFLGSAWSARLMVTYQLGRNPDAVRPSAAR</sequence>